<keyword evidence="3" id="KW-1185">Reference proteome</keyword>
<evidence type="ECO:0000256" key="1">
    <source>
        <dbReference type="SAM" id="MobiDB-lite"/>
    </source>
</evidence>
<feature type="region of interest" description="Disordered" evidence="1">
    <location>
        <begin position="1"/>
        <end position="38"/>
    </location>
</feature>
<evidence type="ECO:0000313" key="2">
    <source>
        <dbReference type="EMBL" id="VDM85660.1"/>
    </source>
</evidence>
<organism evidence="2 3">
    <name type="scientific">Strongylus vulgaris</name>
    <name type="common">Blood worm</name>
    <dbReference type="NCBI Taxonomy" id="40348"/>
    <lineage>
        <taxon>Eukaryota</taxon>
        <taxon>Metazoa</taxon>
        <taxon>Ecdysozoa</taxon>
        <taxon>Nematoda</taxon>
        <taxon>Chromadorea</taxon>
        <taxon>Rhabditida</taxon>
        <taxon>Rhabditina</taxon>
        <taxon>Rhabditomorpha</taxon>
        <taxon>Strongyloidea</taxon>
        <taxon>Strongylidae</taxon>
        <taxon>Strongylus</taxon>
    </lineage>
</organism>
<feature type="compositionally biased region" description="Acidic residues" evidence="1">
    <location>
        <begin position="1"/>
        <end position="22"/>
    </location>
</feature>
<dbReference type="Proteomes" id="UP000270094">
    <property type="component" value="Unassembled WGS sequence"/>
</dbReference>
<feature type="non-terminal residue" evidence="2">
    <location>
        <position position="38"/>
    </location>
</feature>
<protein>
    <submittedName>
        <fullName evidence="2">Uncharacterized protein</fullName>
    </submittedName>
</protein>
<dbReference type="EMBL" id="UYYB01143461">
    <property type="protein sequence ID" value="VDM85660.1"/>
    <property type="molecule type" value="Genomic_DNA"/>
</dbReference>
<name>A0A3P7JIZ8_STRVU</name>
<reference evidence="2 3" key="1">
    <citation type="submission" date="2018-11" db="EMBL/GenBank/DDBJ databases">
        <authorList>
            <consortium name="Pathogen Informatics"/>
        </authorList>
    </citation>
    <scope>NUCLEOTIDE SEQUENCE [LARGE SCALE GENOMIC DNA]</scope>
</reference>
<dbReference type="AlphaFoldDB" id="A0A3P7JIZ8"/>
<proteinExistence type="predicted"/>
<gene>
    <name evidence="2" type="ORF">SVUK_LOCUS20658</name>
</gene>
<accession>A0A3P7JIZ8</accession>
<evidence type="ECO:0000313" key="3">
    <source>
        <dbReference type="Proteomes" id="UP000270094"/>
    </source>
</evidence>
<sequence length="38" mass="4276">MEMPDSSEEIDQLDVETAEDQATEIATDDVPPVEQQRL</sequence>